<evidence type="ECO:0000313" key="5">
    <source>
        <dbReference type="Proteomes" id="UP001166286"/>
    </source>
</evidence>
<feature type="compositionally biased region" description="Polar residues" evidence="1">
    <location>
        <begin position="327"/>
        <end position="349"/>
    </location>
</feature>
<comment type="caution">
    <text evidence="4">The sequence shown here is derived from an EMBL/GenBank/DDBJ whole genome shotgun (WGS) entry which is preliminary data.</text>
</comment>
<protein>
    <submittedName>
        <fullName evidence="4">Uncharacterized protein</fullName>
    </submittedName>
</protein>
<dbReference type="GO" id="GO:0000981">
    <property type="term" value="F:DNA-binding transcription factor activity, RNA polymerase II-specific"/>
    <property type="evidence" value="ECO:0007669"/>
    <property type="project" value="TreeGrafter"/>
</dbReference>
<dbReference type="InterPro" id="IPR017930">
    <property type="entry name" value="Myb_dom"/>
</dbReference>
<dbReference type="EMBL" id="JAFEKC020000003">
    <property type="protein sequence ID" value="KAK0515768.1"/>
    <property type="molecule type" value="Genomic_DNA"/>
</dbReference>
<dbReference type="AlphaFoldDB" id="A0AA39R9G1"/>
<reference evidence="4" key="1">
    <citation type="submission" date="2023-03" db="EMBL/GenBank/DDBJ databases">
        <title>Complete genome of Cladonia borealis.</title>
        <authorList>
            <person name="Park H."/>
        </authorList>
    </citation>
    <scope>NUCLEOTIDE SEQUENCE</scope>
    <source>
        <strain evidence="4">ANT050790</strain>
    </source>
</reference>
<dbReference type="CDD" id="cd00167">
    <property type="entry name" value="SANT"/>
    <property type="match status" value="2"/>
</dbReference>
<dbReference type="GO" id="GO:0000978">
    <property type="term" value="F:RNA polymerase II cis-regulatory region sequence-specific DNA binding"/>
    <property type="evidence" value="ECO:0007669"/>
    <property type="project" value="TreeGrafter"/>
</dbReference>
<feature type="domain" description="HTH myb-type" evidence="3">
    <location>
        <begin position="1"/>
        <end position="55"/>
    </location>
</feature>
<dbReference type="PANTHER" id="PTHR45614">
    <property type="entry name" value="MYB PROTEIN-RELATED"/>
    <property type="match status" value="1"/>
</dbReference>
<evidence type="ECO:0000259" key="3">
    <source>
        <dbReference type="PROSITE" id="PS51294"/>
    </source>
</evidence>
<evidence type="ECO:0000313" key="4">
    <source>
        <dbReference type="EMBL" id="KAK0515768.1"/>
    </source>
</evidence>
<dbReference type="GO" id="GO:0045944">
    <property type="term" value="P:positive regulation of transcription by RNA polymerase II"/>
    <property type="evidence" value="ECO:0007669"/>
    <property type="project" value="TreeGrafter"/>
</dbReference>
<feature type="compositionally biased region" description="Polar residues" evidence="1">
    <location>
        <begin position="357"/>
        <end position="388"/>
    </location>
</feature>
<dbReference type="SMART" id="SM00717">
    <property type="entry name" value="SANT"/>
    <property type="match status" value="2"/>
</dbReference>
<feature type="region of interest" description="Disordered" evidence="1">
    <location>
        <begin position="238"/>
        <end position="258"/>
    </location>
</feature>
<dbReference type="GO" id="GO:0000278">
    <property type="term" value="P:mitotic cell cycle"/>
    <property type="evidence" value="ECO:0007669"/>
    <property type="project" value="TreeGrafter"/>
</dbReference>
<feature type="compositionally biased region" description="Low complexity" evidence="1">
    <location>
        <begin position="181"/>
        <end position="194"/>
    </location>
</feature>
<sequence length="429" mass="47677">MVVHTQKRGPWATSEDHALLTLVRDQGATNWVRIASYLNNERSPKQCRERYHQNLKPTLNHDPITPEEGEIIERLVGEMGKRWAEIARRLEGRSDNAVKNWWNGGMNRRRRLIIRREGSVRGGREFNESNHSLSFARPPALPPNRPSVITTAHTRRRIEQPLTSPARSEVSMPDSVGDTPSLVSDSGSHVSMSSPNAITNAHRILPPPLESSQLDAWRTGPATHAHYRYELGPPANRSPTLWAHGESHKSSQSHAPSQRLRQFADVAAGTAFTFRSDYQSPPELPAQRPLPSFDNLVNGPSQAETCRAPLLATPSSAYLPSRPEAHQSPSASQQYDFTPSPTYQLPQSEAHQHPVRPQQSGSIPSPTYPPSEQNAYQHPNTRQPSNPAGRSMLPSSEPLRSTGMNKRKADDAELSSPVKQKMSVSNILD</sequence>
<dbReference type="InterPro" id="IPR009057">
    <property type="entry name" value="Homeodomain-like_sf"/>
</dbReference>
<gene>
    <name evidence="4" type="ORF">JMJ35_001802</name>
</gene>
<feature type="region of interest" description="Disordered" evidence="1">
    <location>
        <begin position="314"/>
        <end position="429"/>
    </location>
</feature>
<dbReference type="PROSITE" id="PS51294">
    <property type="entry name" value="HTH_MYB"/>
    <property type="match status" value="2"/>
</dbReference>
<accession>A0AA39R9G1</accession>
<dbReference type="SUPFAM" id="SSF46689">
    <property type="entry name" value="Homeodomain-like"/>
    <property type="match status" value="1"/>
</dbReference>
<name>A0AA39R9G1_9LECA</name>
<dbReference type="PANTHER" id="PTHR45614:SF25">
    <property type="entry name" value="MYB PROTEIN"/>
    <property type="match status" value="1"/>
</dbReference>
<dbReference type="InterPro" id="IPR001005">
    <property type="entry name" value="SANT/Myb"/>
</dbReference>
<proteinExistence type="predicted"/>
<dbReference type="PROSITE" id="PS50090">
    <property type="entry name" value="MYB_LIKE"/>
    <property type="match status" value="2"/>
</dbReference>
<feature type="domain" description="HTH myb-type" evidence="3">
    <location>
        <begin position="56"/>
        <end position="110"/>
    </location>
</feature>
<keyword evidence="5" id="KW-1185">Reference proteome</keyword>
<dbReference type="Gene3D" id="1.10.10.60">
    <property type="entry name" value="Homeodomain-like"/>
    <property type="match status" value="2"/>
</dbReference>
<feature type="domain" description="Myb-like" evidence="2">
    <location>
        <begin position="56"/>
        <end position="106"/>
    </location>
</feature>
<feature type="region of interest" description="Disordered" evidence="1">
    <location>
        <begin position="155"/>
        <end position="194"/>
    </location>
</feature>
<feature type="domain" description="Myb-like" evidence="2">
    <location>
        <begin position="7"/>
        <end position="55"/>
    </location>
</feature>
<dbReference type="Proteomes" id="UP001166286">
    <property type="component" value="Unassembled WGS sequence"/>
</dbReference>
<evidence type="ECO:0000256" key="1">
    <source>
        <dbReference type="SAM" id="MobiDB-lite"/>
    </source>
</evidence>
<dbReference type="InterPro" id="IPR050560">
    <property type="entry name" value="MYB_TF"/>
</dbReference>
<dbReference type="Pfam" id="PF13921">
    <property type="entry name" value="Myb_DNA-bind_6"/>
    <property type="match status" value="1"/>
</dbReference>
<organism evidence="4 5">
    <name type="scientific">Cladonia borealis</name>
    <dbReference type="NCBI Taxonomy" id="184061"/>
    <lineage>
        <taxon>Eukaryota</taxon>
        <taxon>Fungi</taxon>
        <taxon>Dikarya</taxon>
        <taxon>Ascomycota</taxon>
        <taxon>Pezizomycotina</taxon>
        <taxon>Lecanoromycetes</taxon>
        <taxon>OSLEUM clade</taxon>
        <taxon>Lecanoromycetidae</taxon>
        <taxon>Lecanorales</taxon>
        <taxon>Lecanorineae</taxon>
        <taxon>Cladoniaceae</taxon>
        <taxon>Cladonia</taxon>
    </lineage>
</organism>
<feature type="region of interest" description="Disordered" evidence="1">
    <location>
        <begin position="276"/>
        <end position="301"/>
    </location>
</feature>
<evidence type="ECO:0000259" key="2">
    <source>
        <dbReference type="PROSITE" id="PS50090"/>
    </source>
</evidence>
<dbReference type="GO" id="GO:0005634">
    <property type="term" value="C:nucleus"/>
    <property type="evidence" value="ECO:0007669"/>
    <property type="project" value="TreeGrafter"/>
</dbReference>